<name>A0A4R5ATU9_9ACTN</name>
<keyword evidence="1" id="KW-1133">Transmembrane helix</keyword>
<evidence type="ECO:0000256" key="1">
    <source>
        <dbReference type="SAM" id="Phobius"/>
    </source>
</evidence>
<feature type="transmembrane region" description="Helical" evidence="1">
    <location>
        <begin position="39"/>
        <end position="57"/>
    </location>
</feature>
<keyword evidence="1" id="KW-0472">Membrane</keyword>
<dbReference type="AlphaFoldDB" id="A0A4R5ATU9"/>
<feature type="chain" id="PRO_5020882160" evidence="2">
    <location>
        <begin position="31"/>
        <end position="63"/>
    </location>
</feature>
<keyword evidence="2" id="KW-0732">Signal</keyword>
<evidence type="ECO:0000313" key="3">
    <source>
        <dbReference type="EMBL" id="TDD75420.1"/>
    </source>
</evidence>
<protein>
    <submittedName>
        <fullName evidence="3">Uncharacterized protein</fullName>
    </submittedName>
</protein>
<feature type="signal peptide" evidence="2">
    <location>
        <begin position="1"/>
        <end position="30"/>
    </location>
</feature>
<evidence type="ECO:0000313" key="4">
    <source>
        <dbReference type="Proteomes" id="UP000294513"/>
    </source>
</evidence>
<evidence type="ECO:0000256" key="2">
    <source>
        <dbReference type="SAM" id="SignalP"/>
    </source>
</evidence>
<dbReference type="RefSeq" id="WP_131899768.1">
    <property type="nucleotide sequence ID" value="NZ_SMKU01000223.1"/>
</dbReference>
<sequence>MKFTIKVEGKLKVGPLVATASALTTSVAAAAGSYPATGAAGAVALAALSAGGHVVAYRAGGKS</sequence>
<organism evidence="3 4">
    <name type="scientific">Actinomadura rubrisoli</name>
    <dbReference type="NCBI Taxonomy" id="2530368"/>
    <lineage>
        <taxon>Bacteria</taxon>
        <taxon>Bacillati</taxon>
        <taxon>Actinomycetota</taxon>
        <taxon>Actinomycetes</taxon>
        <taxon>Streptosporangiales</taxon>
        <taxon>Thermomonosporaceae</taxon>
        <taxon>Actinomadura</taxon>
    </lineage>
</organism>
<gene>
    <name evidence="3" type="ORF">E1298_31590</name>
</gene>
<keyword evidence="1" id="KW-0812">Transmembrane</keyword>
<proteinExistence type="predicted"/>
<reference evidence="3 4" key="1">
    <citation type="submission" date="2019-03" db="EMBL/GenBank/DDBJ databases">
        <title>Draft genome sequences of novel Actinobacteria.</title>
        <authorList>
            <person name="Sahin N."/>
            <person name="Ay H."/>
            <person name="Saygin H."/>
        </authorList>
    </citation>
    <scope>NUCLEOTIDE SEQUENCE [LARGE SCALE GENOMIC DNA]</scope>
    <source>
        <strain evidence="3 4">H3C3</strain>
    </source>
</reference>
<comment type="caution">
    <text evidence="3">The sequence shown here is derived from an EMBL/GenBank/DDBJ whole genome shotgun (WGS) entry which is preliminary data.</text>
</comment>
<dbReference type="Proteomes" id="UP000294513">
    <property type="component" value="Unassembled WGS sequence"/>
</dbReference>
<accession>A0A4R5ATU9</accession>
<dbReference type="EMBL" id="SMKU01000223">
    <property type="protein sequence ID" value="TDD75420.1"/>
    <property type="molecule type" value="Genomic_DNA"/>
</dbReference>
<keyword evidence="4" id="KW-1185">Reference proteome</keyword>